<dbReference type="PROSITE" id="PS01174">
    <property type="entry name" value="LIPASE_GDXG_SER"/>
    <property type="match status" value="1"/>
</dbReference>
<proteinExistence type="inferred from homology"/>
<dbReference type="InterPro" id="IPR050300">
    <property type="entry name" value="GDXG_lipolytic_enzyme"/>
</dbReference>
<evidence type="ECO:0000259" key="4">
    <source>
        <dbReference type="Pfam" id="PF07859"/>
    </source>
</evidence>
<dbReference type="EMBL" id="JBEPSM010000001">
    <property type="protein sequence ID" value="MET4633358.1"/>
    <property type="molecule type" value="Genomic_DNA"/>
</dbReference>
<name>A0ABV2QXX3_9HYPH</name>
<dbReference type="InterPro" id="IPR013094">
    <property type="entry name" value="AB_hydrolase_3"/>
</dbReference>
<sequence>MANSDLATVEPLHPLLAEGVKARQTRPAFPDIGPEAAKALFEAMQANPSGQPEVAGTEETTVAGAEGPLSARIYRPEANAEQPPLIVYLHGGGFVLGSYDTHDRNARRLVNATGALVVSVNYRLAPEAPFPAGANDAFAAVVDLVARAAELGVDPERIFLAGDSAGATLAIAAILTGRDGRGPDLAGLVAFYPVTDMTAIGAGVSYEAFGDGSVGLSEADMIWFRDLYAPDPADWNDPRCSPLTAELADLAGFPPTLVFTAAYDVLAEDGALFAARLKSAGVATTYLHVEGVNHGFIGAPNPPPATLATYEAVADWMKSLG</sequence>
<accession>A0ABV2QXX3</accession>
<reference evidence="5 6" key="1">
    <citation type="submission" date="2024-06" db="EMBL/GenBank/DDBJ databases">
        <title>Sorghum-associated microbial communities from plants grown in Nebraska, USA.</title>
        <authorList>
            <person name="Schachtman D."/>
        </authorList>
    </citation>
    <scope>NUCLEOTIDE SEQUENCE [LARGE SCALE GENOMIC DNA]</scope>
    <source>
        <strain evidence="5 6">3207</strain>
    </source>
</reference>
<comment type="caution">
    <text evidence="5">The sequence shown here is derived from an EMBL/GenBank/DDBJ whole genome shotgun (WGS) entry which is preliminary data.</text>
</comment>
<dbReference type="Pfam" id="PF07859">
    <property type="entry name" value="Abhydrolase_3"/>
    <property type="match status" value="1"/>
</dbReference>
<dbReference type="GO" id="GO:0016787">
    <property type="term" value="F:hydrolase activity"/>
    <property type="evidence" value="ECO:0007669"/>
    <property type="project" value="UniProtKB-KW"/>
</dbReference>
<evidence type="ECO:0000256" key="1">
    <source>
        <dbReference type="ARBA" id="ARBA00010515"/>
    </source>
</evidence>
<comment type="similarity">
    <text evidence="1">Belongs to the 'GDXG' lipolytic enzyme family.</text>
</comment>
<dbReference type="PANTHER" id="PTHR48081:SF8">
    <property type="entry name" value="ALPHA_BETA HYDROLASE FOLD-3 DOMAIN-CONTAINING PROTEIN-RELATED"/>
    <property type="match status" value="1"/>
</dbReference>
<evidence type="ECO:0000256" key="3">
    <source>
        <dbReference type="PROSITE-ProRule" id="PRU10038"/>
    </source>
</evidence>
<keyword evidence="2 5" id="KW-0378">Hydrolase</keyword>
<evidence type="ECO:0000313" key="6">
    <source>
        <dbReference type="Proteomes" id="UP001549321"/>
    </source>
</evidence>
<organism evidence="5 6">
    <name type="scientific">Kaistia defluvii</name>
    <dbReference type="NCBI Taxonomy" id="410841"/>
    <lineage>
        <taxon>Bacteria</taxon>
        <taxon>Pseudomonadati</taxon>
        <taxon>Pseudomonadota</taxon>
        <taxon>Alphaproteobacteria</taxon>
        <taxon>Hyphomicrobiales</taxon>
        <taxon>Kaistiaceae</taxon>
        <taxon>Kaistia</taxon>
    </lineage>
</organism>
<dbReference type="RefSeq" id="WP_354549580.1">
    <property type="nucleotide sequence ID" value="NZ_JBEPSM010000001.1"/>
</dbReference>
<dbReference type="InterPro" id="IPR029058">
    <property type="entry name" value="AB_hydrolase_fold"/>
</dbReference>
<feature type="domain" description="Alpha/beta hydrolase fold-3" evidence="4">
    <location>
        <begin position="86"/>
        <end position="297"/>
    </location>
</feature>
<evidence type="ECO:0000256" key="2">
    <source>
        <dbReference type="ARBA" id="ARBA00022801"/>
    </source>
</evidence>
<dbReference type="PANTHER" id="PTHR48081">
    <property type="entry name" value="AB HYDROLASE SUPERFAMILY PROTEIN C4A8.06C"/>
    <property type="match status" value="1"/>
</dbReference>
<protein>
    <submittedName>
        <fullName evidence="5">Acetyl esterase</fullName>
        <ecNumber evidence="5">3.1.1.-</ecNumber>
    </submittedName>
</protein>
<dbReference type="SUPFAM" id="SSF53474">
    <property type="entry name" value="alpha/beta-Hydrolases"/>
    <property type="match status" value="1"/>
</dbReference>
<dbReference type="InterPro" id="IPR033140">
    <property type="entry name" value="Lipase_GDXG_put_SER_AS"/>
</dbReference>
<dbReference type="Proteomes" id="UP001549321">
    <property type="component" value="Unassembled WGS sequence"/>
</dbReference>
<dbReference type="PROSITE" id="PS01173">
    <property type="entry name" value="LIPASE_GDXG_HIS"/>
    <property type="match status" value="1"/>
</dbReference>
<keyword evidence="6" id="KW-1185">Reference proteome</keyword>
<feature type="active site" evidence="3">
    <location>
        <position position="164"/>
    </location>
</feature>
<dbReference type="Gene3D" id="3.40.50.1820">
    <property type="entry name" value="alpha/beta hydrolase"/>
    <property type="match status" value="1"/>
</dbReference>
<dbReference type="InterPro" id="IPR002168">
    <property type="entry name" value="Lipase_GDXG_HIS_AS"/>
</dbReference>
<dbReference type="EC" id="3.1.1.-" evidence="5"/>
<evidence type="ECO:0000313" key="5">
    <source>
        <dbReference type="EMBL" id="MET4633358.1"/>
    </source>
</evidence>
<gene>
    <name evidence="5" type="ORF">ABIE08_001271</name>
</gene>